<evidence type="ECO:0000313" key="1">
    <source>
        <dbReference type="EMBL" id="SMD45887.1"/>
    </source>
</evidence>
<organism evidence="1 2">
    <name type="scientific">Aquiflexum balticum DSM 16537</name>
    <dbReference type="NCBI Taxonomy" id="758820"/>
    <lineage>
        <taxon>Bacteria</taxon>
        <taxon>Pseudomonadati</taxon>
        <taxon>Bacteroidota</taxon>
        <taxon>Cytophagia</taxon>
        <taxon>Cytophagales</taxon>
        <taxon>Cyclobacteriaceae</taxon>
        <taxon>Aquiflexum</taxon>
    </lineage>
</organism>
<keyword evidence="2" id="KW-1185">Reference proteome</keyword>
<dbReference type="Proteomes" id="UP000192333">
    <property type="component" value="Chromosome I"/>
</dbReference>
<accession>A0A1W2HAI1</accession>
<gene>
    <name evidence="1" type="ORF">SAMN00777080_4560</name>
</gene>
<evidence type="ECO:0000313" key="2">
    <source>
        <dbReference type="Proteomes" id="UP000192333"/>
    </source>
</evidence>
<proteinExistence type="predicted"/>
<dbReference type="EMBL" id="LT838813">
    <property type="protein sequence ID" value="SMD45887.1"/>
    <property type="molecule type" value="Genomic_DNA"/>
</dbReference>
<protein>
    <submittedName>
        <fullName evidence="1">Uncharacterized protein</fullName>
    </submittedName>
</protein>
<dbReference type="STRING" id="758820.SAMN00777080_4560"/>
<dbReference type="AlphaFoldDB" id="A0A1W2HAI1"/>
<reference evidence="2" key="1">
    <citation type="submission" date="2017-04" db="EMBL/GenBank/DDBJ databases">
        <authorList>
            <person name="Varghese N."/>
            <person name="Submissions S."/>
        </authorList>
    </citation>
    <scope>NUCLEOTIDE SEQUENCE [LARGE SCALE GENOMIC DNA]</scope>
    <source>
        <strain evidence="2">DSM 16537</strain>
    </source>
</reference>
<name>A0A1W2HAI1_9BACT</name>
<sequence length="34" mass="4083">MFSDYYKDFRKLVQNDAEPDVITLSVNANFLHYQ</sequence>